<comment type="caution">
    <text evidence="2">The sequence shown here is derived from an EMBL/GenBank/DDBJ whole genome shotgun (WGS) entry which is preliminary data.</text>
</comment>
<gene>
    <name evidence="2" type="ORF">BK665_29760</name>
</gene>
<accession>A0A423K2S4</accession>
<organism evidence="2 3">
    <name type="scientific">Pseudomonas frederiksbergensis</name>
    <dbReference type="NCBI Taxonomy" id="104087"/>
    <lineage>
        <taxon>Bacteria</taxon>
        <taxon>Pseudomonadati</taxon>
        <taxon>Pseudomonadota</taxon>
        <taxon>Gammaproteobacteria</taxon>
        <taxon>Pseudomonadales</taxon>
        <taxon>Pseudomonadaceae</taxon>
        <taxon>Pseudomonas</taxon>
    </lineage>
</organism>
<feature type="region of interest" description="Disordered" evidence="1">
    <location>
        <begin position="1"/>
        <end position="54"/>
    </location>
</feature>
<feature type="compositionally biased region" description="Basic and acidic residues" evidence="1">
    <location>
        <begin position="23"/>
        <end position="32"/>
    </location>
</feature>
<dbReference type="EMBL" id="MOBP01000025">
    <property type="protein sequence ID" value="RON45710.1"/>
    <property type="molecule type" value="Genomic_DNA"/>
</dbReference>
<proteinExistence type="predicted"/>
<protein>
    <recommendedName>
        <fullName evidence="4">Peptidoglycan-binding protein</fullName>
    </recommendedName>
</protein>
<evidence type="ECO:0008006" key="4">
    <source>
        <dbReference type="Google" id="ProtNLM"/>
    </source>
</evidence>
<dbReference type="Proteomes" id="UP000283627">
    <property type="component" value="Unassembled WGS sequence"/>
</dbReference>
<dbReference type="RefSeq" id="WP_123410475.1">
    <property type="nucleotide sequence ID" value="NZ_MOBP01000025.1"/>
</dbReference>
<reference evidence="2 3" key="1">
    <citation type="submission" date="2016-10" db="EMBL/GenBank/DDBJ databases">
        <title>Comparative genome analysis of multiple Pseudomonas spp. focuses on biocontrol and plant growth promoting traits.</title>
        <authorList>
            <person name="Tao X.-Y."/>
            <person name="Taylor C.G."/>
        </authorList>
    </citation>
    <scope>NUCLEOTIDE SEQUENCE [LARGE SCALE GENOMIC DNA]</scope>
    <source>
        <strain evidence="2 3">39A2</strain>
    </source>
</reference>
<name>A0A423K2S4_9PSED</name>
<dbReference type="AlphaFoldDB" id="A0A423K2S4"/>
<sequence>MESGNSAAPKTETPIAQPAPEEVCAKPPRDIGDQPEVPEDTPGSHDKVKTPCSTTYGSAIYDTENESFWLLPERTNSALKESANDLDQKVSSSKSAEERKKGLYDSGLLEYFLEPKLGNFLAGEQQTRMLEIETQYPTISNLDATLLAAQEQRKAATQPVSAPSTPLTRLQQDEIKKSEWMAAQEDAKRVHGVYEEWKKLKSVAVAIAKKKGYAYESGSLYSPKALAARAGVHKYLKAREELLKEKDLATLGSAELAPLLAEDKKRLDEIATCGLNNKLPLCTYMRDQETQRLKRKAIYVTYLDSIKEVALYGIALPEFALIPAAGAPVEGGVDLFKQYLALEKKQTEVNERLSKKYKGWIEASGRQAKAPANLVSAERTEWDRLQAEKDKLRLQAEKNMETATVPRYLLWEPEQFQPKPEDRLVKNGFPLHEMSMLDDPKKPLTYLSMLTLPRLKKVLGEDLNKVGAKLKDLTKRPGNSDGKAAKDSELNLFGQWLAEEGALRIKDQESDWFTAEGWFDIELFYAFLQKKNYKVASLDSAGSRKEWGTRLQQVLFKDNVRKTFRIFDVSPQAQLVRCLTSSSWNILHGSVKVEGPAFTVAEGFKASANASFAVDLAQGEVELFKVDLPERSKAKEIKFTYLDARNVEQTMNLGRFSLYLGAKAWGYAGASLLLSTEIALDVGNAGFHLAPPEPVVRTGDKRDFVHTETSGQTKAVPAKLQVQNGGKASFNLFAGLQSGIMITGALNWAPPSEVAMLQRAPTAGAKDSMKVNEWFSLARLSAELTVAAGFGAKGEASISLYDGRLILVLKASLIAGPGVGGAFKFEVGYDAVTELINLFRRELYKNKQNPFITVDDKAFTLMSNLNTLAVCGFDVGMVYLLGIDTVMSIYESLTAAGKGGPIADTIINDDNQAELEQWCVNAIPNALGPLLKTLISPPEAFKVTPVESSVTAEKNERTYGESQAFFIQQQAIERILGWIVESAQKQNTMDKARRQFEEACMCMNRFGVKPEIGGQEYCENRLLLDNFMAEGVIRFEKRRGDLMRDRYKSHIKLLGGDLDRLCQRSQYFGRTYIPSGKATYTGPSQ</sequence>
<evidence type="ECO:0000313" key="2">
    <source>
        <dbReference type="EMBL" id="RON45710.1"/>
    </source>
</evidence>
<evidence type="ECO:0000313" key="3">
    <source>
        <dbReference type="Proteomes" id="UP000283627"/>
    </source>
</evidence>
<dbReference type="OrthoDB" id="6172510at2"/>
<evidence type="ECO:0000256" key="1">
    <source>
        <dbReference type="SAM" id="MobiDB-lite"/>
    </source>
</evidence>